<dbReference type="EMBL" id="BSOJ01000006">
    <property type="protein sequence ID" value="GLR25454.1"/>
    <property type="molecule type" value="Genomic_DNA"/>
</dbReference>
<feature type="transmembrane region" description="Helical" evidence="6">
    <location>
        <begin position="69"/>
        <end position="88"/>
    </location>
</feature>
<reference evidence="8" key="1">
    <citation type="journal article" date="2019" name="Int. J. Syst. Evol. Microbiol.">
        <title>The Global Catalogue of Microorganisms (GCM) 10K type strain sequencing project: providing services to taxonomists for standard genome sequencing and annotation.</title>
        <authorList>
            <consortium name="The Broad Institute Genomics Platform"/>
            <consortium name="The Broad Institute Genome Sequencing Center for Infectious Disease"/>
            <person name="Wu L."/>
            <person name="Ma J."/>
        </authorList>
    </citation>
    <scope>NUCLEOTIDE SEQUENCE [LARGE SCALE GENOMIC DNA]</scope>
    <source>
        <strain evidence="8">NBRC 105857</strain>
    </source>
</reference>
<evidence type="ECO:0000256" key="1">
    <source>
        <dbReference type="ARBA" id="ARBA00004141"/>
    </source>
</evidence>
<dbReference type="Proteomes" id="UP001156664">
    <property type="component" value="Unassembled WGS sequence"/>
</dbReference>
<feature type="transmembrane region" description="Helical" evidence="6">
    <location>
        <begin position="36"/>
        <end position="57"/>
    </location>
</feature>
<name>A0ABQ5YMY0_9BURK</name>
<keyword evidence="4 6" id="KW-1133">Transmembrane helix</keyword>
<evidence type="ECO:0000313" key="7">
    <source>
        <dbReference type="EMBL" id="GLR25454.1"/>
    </source>
</evidence>
<evidence type="ECO:0000256" key="4">
    <source>
        <dbReference type="ARBA" id="ARBA00022989"/>
    </source>
</evidence>
<organism evidence="7 8">
    <name type="scientific">Limnobacter litoralis</name>
    <dbReference type="NCBI Taxonomy" id="481366"/>
    <lineage>
        <taxon>Bacteria</taxon>
        <taxon>Pseudomonadati</taxon>
        <taxon>Pseudomonadota</taxon>
        <taxon>Betaproteobacteria</taxon>
        <taxon>Burkholderiales</taxon>
        <taxon>Burkholderiaceae</taxon>
        <taxon>Limnobacter</taxon>
    </lineage>
</organism>
<accession>A0ABQ5YMY0</accession>
<feature type="transmembrane region" description="Helical" evidence="6">
    <location>
        <begin position="109"/>
        <end position="129"/>
    </location>
</feature>
<keyword evidence="3 6" id="KW-0812">Transmembrane</keyword>
<keyword evidence="8" id="KW-1185">Reference proteome</keyword>
<protein>
    <submittedName>
        <fullName evidence="7">Transport-related membrane protein</fullName>
    </submittedName>
</protein>
<dbReference type="RefSeq" id="WP_284279802.1">
    <property type="nucleotide sequence ID" value="NZ_BSOJ01000006.1"/>
</dbReference>
<feature type="transmembrane region" description="Helical" evidence="6">
    <location>
        <begin position="149"/>
        <end position="171"/>
    </location>
</feature>
<dbReference type="PANTHER" id="PTHR31632:SF2">
    <property type="entry name" value="PLASMA MEMBRANE IRON PERMEASE"/>
    <property type="match status" value="1"/>
</dbReference>
<comment type="subcellular location">
    <subcellularLocation>
        <location evidence="1">Membrane</location>
        <topology evidence="1">Multi-pass membrane protein</topology>
    </subcellularLocation>
</comment>
<feature type="transmembrane region" description="Helical" evidence="6">
    <location>
        <begin position="178"/>
        <end position="199"/>
    </location>
</feature>
<evidence type="ECO:0000256" key="6">
    <source>
        <dbReference type="SAM" id="Phobius"/>
    </source>
</evidence>
<evidence type="ECO:0000256" key="2">
    <source>
        <dbReference type="ARBA" id="ARBA00008333"/>
    </source>
</evidence>
<evidence type="ECO:0000313" key="8">
    <source>
        <dbReference type="Proteomes" id="UP001156664"/>
    </source>
</evidence>
<proteinExistence type="inferred from homology"/>
<sequence length="276" mass="28659">MLAAAIILFRETLEAALILGIVAAATRGVFGRGRALWMGVGLGLVGSVLLAAVMGQLANMADGLGQELFNAMVLGIAVCMLAWHHIWMRSHGAELAGQAKKVGAGVRDGAVGLSAIVVLIALTVLREGAESVMFLQGISSASDQGPVQMLMGAFAGILTGGILGCLLYAGLVKIPLKWFFSVTGVLLVLLAAGLSSQMARFLVQADLLPTLVTPLWDTSWLLSLDSLPGAMLHVLVGYDPEPSGIQVVFYLATALAIVVAARWVQGTSRTANQAAV</sequence>
<comment type="caution">
    <text evidence="7">The sequence shown here is derived from an EMBL/GenBank/DDBJ whole genome shotgun (WGS) entry which is preliminary data.</text>
</comment>
<dbReference type="PANTHER" id="PTHR31632">
    <property type="entry name" value="IRON TRANSPORTER FTH1"/>
    <property type="match status" value="1"/>
</dbReference>
<dbReference type="InterPro" id="IPR004923">
    <property type="entry name" value="FTR1/Fip1/EfeU"/>
</dbReference>
<dbReference type="Pfam" id="PF03239">
    <property type="entry name" value="FTR1"/>
    <property type="match status" value="1"/>
</dbReference>
<keyword evidence="5 6" id="KW-0472">Membrane</keyword>
<evidence type="ECO:0000256" key="5">
    <source>
        <dbReference type="ARBA" id="ARBA00023136"/>
    </source>
</evidence>
<gene>
    <name evidence="7" type="ORF">GCM10007875_05420</name>
</gene>
<evidence type="ECO:0000256" key="3">
    <source>
        <dbReference type="ARBA" id="ARBA00022692"/>
    </source>
</evidence>
<comment type="similarity">
    <text evidence="2">Belongs to the oxidase-dependent Fe transporter (OFeT) (TC 9.A.10.1) family.</text>
</comment>
<feature type="transmembrane region" description="Helical" evidence="6">
    <location>
        <begin position="245"/>
        <end position="264"/>
    </location>
</feature>